<evidence type="ECO:0000313" key="2">
    <source>
        <dbReference type="EMBL" id="PGH37017.1"/>
    </source>
</evidence>
<protein>
    <submittedName>
        <fullName evidence="2">Uncharacterized protein</fullName>
    </submittedName>
</protein>
<sequence length="556" mass="62645">GELKTTHDELTTKKEELDVKQGELDSKQSELEAKLQALEEKKSELDAKNVELEAKQADLDTIQGELTNKQTELESKQSELDAKQAELDAKQAELDQMRQSHIDELAALNETHEKERDAAAQEAEEKINSLINEYQQKEETWQKAREDLEAQLVQRVEELRQAREEREVLAKEGQAKEEQLRNVVDDMRQTHENLSKDRERLKKTLHSLGEATDMKIKGDAFFFQCFGQLTRLIVDLSKEHFGYLPIDPPPDIIAKIPSEIPQFLDNTQASRELRSAYVQHVISKTLTYRIFQPFLFTLGRRYDKADTFFQMLSMDIRRKSVRREAYWRQQTLKAAYTTSDAKQAINVVAAVIVDEIIDHIRHFADPKQLDALLVGVRKIVKLAAETWRLARVERELIISTMPSAEDEQTVNEGWKEFGYDPAPSPTAEDSNNDTHSTIRKRRVLLRMSPRIYREPVHEDFIEDGEKGTQCVYLPGVALYADSPSVLARKMEIARKTADPSGSGSGTPAVGHAGNGGDTHPGSSDLSFNKAADSATNGEAKNAVDHAAGTAVVDVAA</sequence>
<dbReference type="Proteomes" id="UP000226031">
    <property type="component" value="Unassembled WGS sequence"/>
</dbReference>
<dbReference type="STRING" id="73230.A0A2B7ZW66"/>
<name>A0A2B7ZW66_9EURO</name>
<accession>A0A2B7ZW66</accession>
<evidence type="ECO:0000256" key="1">
    <source>
        <dbReference type="SAM" id="MobiDB-lite"/>
    </source>
</evidence>
<dbReference type="VEuPathDB" id="FungiDB:EMCG_06389"/>
<feature type="non-terminal residue" evidence="2">
    <location>
        <position position="1"/>
    </location>
</feature>
<evidence type="ECO:0000313" key="3">
    <source>
        <dbReference type="Proteomes" id="UP000226031"/>
    </source>
</evidence>
<feature type="region of interest" description="Disordered" evidence="1">
    <location>
        <begin position="496"/>
        <end position="547"/>
    </location>
</feature>
<dbReference type="EMBL" id="PDND01000002">
    <property type="protein sequence ID" value="PGH37017.1"/>
    <property type="molecule type" value="Genomic_DNA"/>
</dbReference>
<dbReference type="PANTHER" id="PTHR34251:SF1">
    <property type="entry name" value="LEUCINE, GLUTAMATE AND LYSINE RICH 1"/>
    <property type="match status" value="1"/>
</dbReference>
<comment type="caution">
    <text evidence="2">The sequence shown here is derived from an EMBL/GenBank/DDBJ whole genome shotgun (WGS) entry which is preliminary data.</text>
</comment>
<dbReference type="InterPro" id="IPR038799">
    <property type="entry name" value="LEKR1"/>
</dbReference>
<feature type="region of interest" description="Disordered" evidence="1">
    <location>
        <begin position="1"/>
        <end position="25"/>
    </location>
</feature>
<feature type="region of interest" description="Disordered" evidence="1">
    <location>
        <begin position="414"/>
        <end position="436"/>
    </location>
</feature>
<reference evidence="2 3" key="1">
    <citation type="submission" date="2017-10" db="EMBL/GenBank/DDBJ databases">
        <title>Comparative genomics in systemic dimorphic fungi from Ajellomycetaceae.</title>
        <authorList>
            <person name="Munoz J.F."/>
            <person name="Mcewen J.G."/>
            <person name="Clay O.K."/>
            <person name="Cuomo C.A."/>
        </authorList>
    </citation>
    <scope>NUCLEOTIDE SEQUENCE [LARGE SCALE GENOMIC DNA]</scope>
    <source>
        <strain evidence="2 3">UAMH4076</strain>
    </source>
</reference>
<dbReference type="PANTHER" id="PTHR34251">
    <property type="entry name" value="LEUCINE-, GLUTAMATE- AND LYSINE-RICH PROTEIN 1"/>
    <property type="match status" value="1"/>
</dbReference>
<organism evidence="2 3">
    <name type="scientific">[Emmonsia] crescens</name>
    <dbReference type="NCBI Taxonomy" id="73230"/>
    <lineage>
        <taxon>Eukaryota</taxon>
        <taxon>Fungi</taxon>
        <taxon>Dikarya</taxon>
        <taxon>Ascomycota</taxon>
        <taxon>Pezizomycotina</taxon>
        <taxon>Eurotiomycetes</taxon>
        <taxon>Eurotiomycetidae</taxon>
        <taxon>Onygenales</taxon>
        <taxon>Ajellomycetaceae</taxon>
        <taxon>Emergomyces</taxon>
    </lineage>
</organism>
<keyword evidence="3" id="KW-1185">Reference proteome</keyword>
<proteinExistence type="predicted"/>
<gene>
    <name evidence="2" type="ORF">GX50_00253</name>
</gene>
<dbReference type="AlphaFoldDB" id="A0A2B7ZW66"/>